<dbReference type="InterPro" id="IPR032466">
    <property type="entry name" value="Metal_Hydrolase"/>
</dbReference>
<feature type="domain" description="Amidohydrolase 3" evidence="1">
    <location>
        <begin position="61"/>
        <end position="311"/>
    </location>
</feature>
<dbReference type="RefSeq" id="WP_380806114.1">
    <property type="nucleotide sequence ID" value="NZ_JBHSFZ010000058.1"/>
</dbReference>
<gene>
    <name evidence="2" type="ORF">ACFO3E_15970</name>
</gene>
<evidence type="ECO:0000313" key="3">
    <source>
        <dbReference type="Proteomes" id="UP001595957"/>
    </source>
</evidence>
<dbReference type="InterPro" id="IPR013108">
    <property type="entry name" value="Amidohydro_3"/>
</dbReference>
<name>A0ABV9F180_9SPHN</name>
<organism evidence="2 3">
    <name type="scientific">Sphingobium tyrosinilyticum</name>
    <dbReference type="NCBI Taxonomy" id="2715436"/>
    <lineage>
        <taxon>Bacteria</taxon>
        <taxon>Pseudomonadati</taxon>
        <taxon>Pseudomonadota</taxon>
        <taxon>Alphaproteobacteria</taxon>
        <taxon>Sphingomonadales</taxon>
        <taxon>Sphingomonadaceae</taxon>
        <taxon>Sphingobium</taxon>
    </lineage>
</organism>
<accession>A0ABV9F180</accession>
<dbReference type="EMBL" id="JBHSFZ010000058">
    <property type="protein sequence ID" value="MFC4595661.1"/>
    <property type="molecule type" value="Genomic_DNA"/>
</dbReference>
<evidence type="ECO:0000313" key="2">
    <source>
        <dbReference type="EMBL" id="MFC4595661.1"/>
    </source>
</evidence>
<dbReference type="Pfam" id="PF07969">
    <property type="entry name" value="Amidohydro_3"/>
    <property type="match status" value="1"/>
</dbReference>
<evidence type="ECO:0000259" key="1">
    <source>
        <dbReference type="Pfam" id="PF07969"/>
    </source>
</evidence>
<keyword evidence="3" id="KW-1185">Reference proteome</keyword>
<proteinExistence type="predicted"/>
<comment type="caution">
    <text evidence="2">The sequence shown here is derived from an EMBL/GenBank/DDBJ whole genome shotgun (WGS) entry which is preliminary data.</text>
</comment>
<dbReference type="SUPFAM" id="SSF51556">
    <property type="entry name" value="Metallo-dependent hydrolases"/>
    <property type="match status" value="1"/>
</dbReference>
<sequence>MMIERPSRHSGVLVSGRPVTYLLMQSRSDPEDWRRMIGWSAEAQAAGLGIYPQVSSRGIGALTSLQGYHFFLMRRAYHEVSTLPLSERAAALRDPQRRAAVLSQPDDPGVMALDPKLADFIALLRQNMANVYPMTEETLDYEPGPERKAGGLAQAAGISLEELIYDHYSAADGRKICASFMLNYAEGNLDATYEMLRQPFVAAALGDGGAHVRMVCDASWPTFQLAFWARNRKRGPILPLPHVVKKLTGGNAALYGLSDRGVIAPGLRADINVIDHDRLRLHLPEMLFDLPSGGGRIHQSSSGYLATMVNGVLPVVMT</sequence>
<protein>
    <submittedName>
        <fullName evidence="2">Amidohydrolase family protein</fullName>
    </submittedName>
</protein>
<reference evidence="3" key="1">
    <citation type="journal article" date="2019" name="Int. J. Syst. Evol. Microbiol.">
        <title>The Global Catalogue of Microorganisms (GCM) 10K type strain sequencing project: providing services to taxonomists for standard genome sequencing and annotation.</title>
        <authorList>
            <consortium name="The Broad Institute Genomics Platform"/>
            <consortium name="The Broad Institute Genome Sequencing Center for Infectious Disease"/>
            <person name="Wu L."/>
            <person name="Ma J."/>
        </authorList>
    </citation>
    <scope>NUCLEOTIDE SEQUENCE [LARGE SCALE GENOMIC DNA]</scope>
    <source>
        <strain evidence="3">NBRC 103632</strain>
    </source>
</reference>
<dbReference type="Proteomes" id="UP001595957">
    <property type="component" value="Unassembled WGS sequence"/>
</dbReference>